<keyword evidence="2" id="KW-0472">Membrane</keyword>
<accession>A0A834C5V8</accession>
<feature type="region of interest" description="Disordered" evidence="1">
    <location>
        <begin position="26"/>
        <end position="45"/>
    </location>
</feature>
<gene>
    <name evidence="3" type="ORF">FQA47_015327</name>
</gene>
<dbReference type="Proteomes" id="UP000646548">
    <property type="component" value="Unassembled WGS sequence"/>
</dbReference>
<evidence type="ECO:0000256" key="1">
    <source>
        <dbReference type="SAM" id="MobiDB-lite"/>
    </source>
</evidence>
<organism evidence="3 4">
    <name type="scientific">Oryzias melastigma</name>
    <name type="common">Marine medaka</name>
    <dbReference type="NCBI Taxonomy" id="30732"/>
    <lineage>
        <taxon>Eukaryota</taxon>
        <taxon>Metazoa</taxon>
        <taxon>Chordata</taxon>
        <taxon>Craniata</taxon>
        <taxon>Vertebrata</taxon>
        <taxon>Euteleostomi</taxon>
        <taxon>Actinopterygii</taxon>
        <taxon>Neopterygii</taxon>
        <taxon>Teleostei</taxon>
        <taxon>Neoteleostei</taxon>
        <taxon>Acanthomorphata</taxon>
        <taxon>Ovalentaria</taxon>
        <taxon>Atherinomorphae</taxon>
        <taxon>Beloniformes</taxon>
        <taxon>Adrianichthyidae</taxon>
        <taxon>Oryziinae</taxon>
        <taxon>Oryzias</taxon>
    </lineage>
</organism>
<reference evidence="3" key="1">
    <citation type="journal article" name="BMC Genomics">
        <title>Long-read sequencing and de novo genome assembly of marine medaka (Oryzias melastigma).</title>
        <authorList>
            <person name="Liang P."/>
            <person name="Saqib H.S.A."/>
            <person name="Ni X."/>
            <person name="Shen Y."/>
        </authorList>
    </citation>
    <scope>NUCLEOTIDE SEQUENCE</scope>
    <source>
        <strain evidence="3">Bigg-433</strain>
    </source>
</reference>
<sequence>MLEILTTRGGGEEGSRAGDSYCHPPLGGKARMLDPPTTTTTPPIVGGKVAWRGSVGQKLAFTPPKNQQQHLHCVIKKTFFFLFVVLSDMYILTPGYKALVIIS</sequence>
<feature type="transmembrane region" description="Helical" evidence="2">
    <location>
        <begin position="79"/>
        <end position="102"/>
    </location>
</feature>
<keyword evidence="2" id="KW-0812">Transmembrane</keyword>
<dbReference type="EMBL" id="WKFB01000425">
    <property type="protein sequence ID" value="KAF6723462.1"/>
    <property type="molecule type" value="Genomic_DNA"/>
</dbReference>
<protein>
    <submittedName>
        <fullName evidence="3">Uncharacterized protein</fullName>
    </submittedName>
</protein>
<dbReference type="AlphaFoldDB" id="A0A834C5V8"/>
<name>A0A834C5V8_ORYME</name>
<evidence type="ECO:0000256" key="2">
    <source>
        <dbReference type="SAM" id="Phobius"/>
    </source>
</evidence>
<proteinExistence type="predicted"/>
<comment type="caution">
    <text evidence="3">The sequence shown here is derived from an EMBL/GenBank/DDBJ whole genome shotgun (WGS) entry which is preliminary data.</text>
</comment>
<evidence type="ECO:0000313" key="4">
    <source>
        <dbReference type="Proteomes" id="UP000646548"/>
    </source>
</evidence>
<evidence type="ECO:0000313" key="3">
    <source>
        <dbReference type="EMBL" id="KAF6723462.1"/>
    </source>
</evidence>
<feature type="region of interest" description="Disordered" evidence="1">
    <location>
        <begin position="1"/>
        <end position="21"/>
    </location>
</feature>
<keyword evidence="2" id="KW-1133">Transmembrane helix</keyword>